<feature type="compositionally biased region" description="Pro residues" evidence="2">
    <location>
        <begin position="102"/>
        <end position="122"/>
    </location>
</feature>
<feature type="compositionally biased region" description="Polar residues" evidence="2">
    <location>
        <begin position="83"/>
        <end position="101"/>
    </location>
</feature>
<feature type="region of interest" description="Disordered" evidence="2">
    <location>
        <begin position="83"/>
        <end position="129"/>
    </location>
</feature>
<keyword evidence="4" id="KW-1185">Reference proteome</keyword>
<dbReference type="Proteomes" id="UP001054857">
    <property type="component" value="Unassembled WGS sequence"/>
</dbReference>
<organism evidence="3 4">
    <name type="scientific">Astrephomene gubernaculifera</name>
    <dbReference type="NCBI Taxonomy" id="47775"/>
    <lineage>
        <taxon>Eukaryota</taxon>
        <taxon>Viridiplantae</taxon>
        <taxon>Chlorophyta</taxon>
        <taxon>core chlorophytes</taxon>
        <taxon>Chlorophyceae</taxon>
        <taxon>CS clade</taxon>
        <taxon>Chlamydomonadales</taxon>
        <taxon>Astrephomenaceae</taxon>
        <taxon>Astrephomene</taxon>
    </lineage>
</organism>
<sequence length="590" mass="61939">MNMRAAHILEKGKASSGGRHGVQRPCSAKVCSAFHGHAFKRHLSTARFFSGQRDPSPAGLVRFACCAVPGSPQQAAATLTSAPLHPQGQQSPLASNNSATSQPPPLEPQPQPQLQQPPPPTDDPTWRSAERVLRLTTLVETRRLYRNCIRALHLLSLPSPLYTPPQQQQAAAEEEQQQQQQADDITPGTPGAGDNIDLDAVEDYYGDDGPTGSPPSSPSSSNSSGSSLIRARLLGGSLASSEEDKALKGALEAVAEMALVAEQLKASLRALPAGFGALIFAPGSEAASEERVRAVARRHAADLRERLGAELPLLPVTSETAQAYIEARNAKYSRRVALDELQGGSGGGGGGSTAGVGGGGGELGGSPSTSPSGRASALERLEAAERVAGEIIANNIKPALKKASEQDLLQVARDAGGYLRDLWVRLNGGRTQAGQLAALAAGLDLPRPVGRQGEREMTISQLVLDLEALEKQLQEASKSRENKLRKAGLQGRVQMAIQLRSLDARVALLSSSLAVRTLQLEMEHVYGSLEAEALDFLNGVLRGGLLARDGSTTELALLVAEFALLDEQLSLLAAALEGGEQQGHAAGQEA</sequence>
<evidence type="ECO:0000256" key="2">
    <source>
        <dbReference type="SAM" id="MobiDB-lite"/>
    </source>
</evidence>
<keyword evidence="1" id="KW-0175">Coiled coil</keyword>
<dbReference type="AlphaFoldDB" id="A0AAD3DLR7"/>
<gene>
    <name evidence="3" type="ORF">Agub_g3924</name>
</gene>
<feature type="compositionally biased region" description="Gly residues" evidence="2">
    <location>
        <begin position="343"/>
        <end position="364"/>
    </location>
</feature>
<feature type="region of interest" description="Disordered" evidence="2">
    <location>
        <begin position="158"/>
        <end position="227"/>
    </location>
</feature>
<name>A0AAD3DLR7_9CHLO</name>
<feature type="compositionally biased region" description="Low complexity" evidence="2">
    <location>
        <begin position="218"/>
        <end position="227"/>
    </location>
</feature>
<proteinExistence type="predicted"/>
<evidence type="ECO:0000313" key="4">
    <source>
        <dbReference type="Proteomes" id="UP001054857"/>
    </source>
</evidence>
<evidence type="ECO:0000256" key="1">
    <source>
        <dbReference type="SAM" id="Coils"/>
    </source>
</evidence>
<feature type="compositionally biased region" description="Acidic residues" evidence="2">
    <location>
        <begin position="196"/>
        <end position="206"/>
    </location>
</feature>
<dbReference type="EMBL" id="BMAR01000004">
    <property type="protein sequence ID" value="GFR42923.1"/>
    <property type="molecule type" value="Genomic_DNA"/>
</dbReference>
<comment type="caution">
    <text evidence="3">The sequence shown here is derived from an EMBL/GenBank/DDBJ whole genome shotgun (WGS) entry which is preliminary data.</text>
</comment>
<evidence type="ECO:0000313" key="3">
    <source>
        <dbReference type="EMBL" id="GFR42923.1"/>
    </source>
</evidence>
<accession>A0AAD3DLR7</accession>
<feature type="coiled-coil region" evidence="1">
    <location>
        <begin position="459"/>
        <end position="486"/>
    </location>
</feature>
<feature type="compositionally biased region" description="Low complexity" evidence="2">
    <location>
        <begin position="158"/>
        <end position="182"/>
    </location>
</feature>
<feature type="region of interest" description="Disordered" evidence="2">
    <location>
        <begin position="342"/>
        <end position="377"/>
    </location>
</feature>
<feature type="non-terminal residue" evidence="3">
    <location>
        <position position="1"/>
    </location>
</feature>
<feature type="region of interest" description="Disordered" evidence="2">
    <location>
        <begin position="1"/>
        <end position="24"/>
    </location>
</feature>
<feature type="compositionally biased region" description="Low complexity" evidence="2">
    <location>
        <begin position="365"/>
        <end position="376"/>
    </location>
</feature>
<protein>
    <submittedName>
        <fullName evidence="3">Uncharacterized protein</fullName>
    </submittedName>
</protein>
<reference evidence="3 4" key="1">
    <citation type="journal article" date="2021" name="Sci. Rep.">
        <title>Genome sequencing of the multicellular alga Astrephomene provides insights into convergent evolution of germ-soma differentiation.</title>
        <authorList>
            <person name="Yamashita S."/>
            <person name="Yamamoto K."/>
            <person name="Matsuzaki R."/>
            <person name="Suzuki S."/>
            <person name="Yamaguchi H."/>
            <person name="Hirooka S."/>
            <person name="Minakuchi Y."/>
            <person name="Miyagishima S."/>
            <person name="Kawachi M."/>
            <person name="Toyoda A."/>
            <person name="Nozaki H."/>
        </authorList>
    </citation>
    <scope>NUCLEOTIDE SEQUENCE [LARGE SCALE GENOMIC DNA]</scope>
    <source>
        <strain evidence="3 4">NIES-4017</strain>
    </source>
</reference>